<name>A0ABW4NLN4_9LACT</name>
<dbReference type="PANTHER" id="PTHR47053">
    <property type="entry name" value="MUREIN DD-ENDOPEPTIDASE MEPH-RELATED"/>
    <property type="match status" value="1"/>
</dbReference>
<evidence type="ECO:0000259" key="5">
    <source>
        <dbReference type="PROSITE" id="PS51935"/>
    </source>
</evidence>
<evidence type="ECO:0000256" key="4">
    <source>
        <dbReference type="ARBA" id="ARBA00022807"/>
    </source>
</evidence>
<keyword evidence="7" id="KW-1185">Reference proteome</keyword>
<comment type="similarity">
    <text evidence="1">Belongs to the peptidase C40 family.</text>
</comment>
<dbReference type="InterPro" id="IPR051202">
    <property type="entry name" value="Peptidase_C40"/>
</dbReference>
<evidence type="ECO:0000313" key="6">
    <source>
        <dbReference type="EMBL" id="MFD1798432.1"/>
    </source>
</evidence>
<keyword evidence="4" id="KW-0788">Thiol protease</keyword>
<dbReference type="Pfam" id="PF00877">
    <property type="entry name" value="NLPC_P60"/>
    <property type="match status" value="1"/>
</dbReference>
<dbReference type="EMBL" id="JBHUFF010000005">
    <property type="protein sequence ID" value="MFD1798432.1"/>
    <property type="molecule type" value="Genomic_DNA"/>
</dbReference>
<dbReference type="InterPro" id="IPR038765">
    <property type="entry name" value="Papain-like_cys_pep_sf"/>
</dbReference>
<dbReference type="Gene3D" id="3.90.1720.10">
    <property type="entry name" value="endopeptidase domain like (from Nostoc punctiforme)"/>
    <property type="match status" value="1"/>
</dbReference>
<keyword evidence="2" id="KW-0645">Protease</keyword>
<dbReference type="PROSITE" id="PS51935">
    <property type="entry name" value="NLPC_P60"/>
    <property type="match status" value="1"/>
</dbReference>
<protein>
    <submittedName>
        <fullName evidence="6">C40 family peptidase</fullName>
    </submittedName>
</protein>
<keyword evidence="3" id="KW-0378">Hydrolase</keyword>
<accession>A0ABW4NLN4</accession>
<reference evidence="7" key="1">
    <citation type="journal article" date="2019" name="Int. J. Syst. Evol. Microbiol.">
        <title>The Global Catalogue of Microorganisms (GCM) 10K type strain sequencing project: providing services to taxonomists for standard genome sequencing and annotation.</title>
        <authorList>
            <consortium name="The Broad Institute Genomics Platform"/>
            <consortium name="The Broad Institute Genome Sequencing Center for Infectious Disease"/>
            <person name="Wu L."/>
            <person name="Ma J."/>
        </authorList>
    </citation>
    <scope>NUCLEOTIDE SEQUENCE [LARGE SCALE GENOMIC DNA]</scope>
    <source>
        <strain evidence="7">KCTC 42143</strain>
    </source>
</reference>
<dbReference type="SUPFAM" id="SSF54001">
    <property type="entry name" value="Cysteine proteinases"/>
    <property type="match status" value="1"/>
</dbReference>
<dbReference type="InterPro" id="IPR000064">
    <property type="entry name" value="NLP_P60_dom"/>
</dbReference>
<evidence type="ECO:0000313" key="7">
    <source>
        <dbReference type="Proteomes" id="UP001597285"/>
    </source>
</evidence>
<sequence length="292" mass="32761">MINKSSAFLWSDHKPHAVKEKLMHQERKAKFYQLTDEEVLSLYTDRLVDSELLYGEIVDTKETSGAYTKIVVPDQKSSKDQAGYPGWVFTKDLSPIPEDWSAELDKAAIKKSTAQLNFFDMAYEKQEISVGTVFSVTEADEKNIYVLTPDGPGWIAKEAVQFLGQSSQDSAEQIISLAKEFLHLRYVWAGTSAAGFDCSGFVYSLYRVFGRELSRDAHEQALEGTEVHYSTAQLGDLLFFAYEEGKGAVHHVGIYIGDDQMIHSQTPGSKVIITTISGTNYAKELCTVRRHF</sequence>
<feature type="domain" description="NlpC/P60" evidence="5">
    <location>
        <begin position="168"/>
        <end position="292"/>
    </location>
</feature>
<evidence type="ECO:0000256" key="1">
    <source>
        <dbReference type="ARBA" id="ARBA00007074"/>
    </source>
</evidence>
<evidence type="ECO:0000256" key="2">
    <source>
        <dbReference type="ARBA" id="ARBA00022670"/>
    </source>
</evidence>
<gene>
    <name evidence="6" type="ORF">ACFSBK_00950</name>
</gene>
<comment type="caution">
    <text evidence="6">The sequence shown here is derived from an EMBL/GenBank/DDBJ whole genome shotgun (WGS) entry which is preliminary data.</text>
</comment>
<dbReference type="PANTHER" id="PTHR47053:SF3">
    <property type="entry name" value="GAMMA-D-GLUTAMYL-L-LYSINE DIPEPTIDYL-PEPTIDASE"/>
    <property type="match status" value="1"/>
</dbReference>
<dbReference type="Gene3D" id="2.30.30.40">
    <property type="entry name" value="SH3 Domains"/>
    <property type="match status" value="1"/>
</dbReference>
<proteinExistence type="inferred from homology"/>
<organism evidence="6 7">
    <name type="scientific">Carnobacterium antarcticum</name>
    <dbReference type="NCBI Taxonomy" id="2126436"/>
    <lineage>
        <taxon>Bacteria</taxon>
        <taxon>Bacillati</taxon>
        <taxon>Bacillota</taxon>
        <taxon>Bacilli</taxon>
        <taxon>Lactobacillales</taxon>
        <taxon>Carnobacteriaceae</taxon>
        <taxon>Carnobacterium</taxon>
    </lineage>
</organism>
<dbReference type="Proteomes" id="UP001597285">
    <property type="component" value="Unassembled WGS sequence"/>
</dbReference>
<dbReference type="RefSeq" id="WP_082664278.1">
    <property type="nucleotide sequence ID" value="NZ_JBHSQC010000024.1"/>
</dbReference>
<evidence type="ECO:0000256" key="3">
    <source>
        <dbReference type="ARBA" id="ARBA00022801"/>
    </source>
</evidence>